<feature type="domain" description="Type VI secretion system spike protein VgrG3-like C-terminal" evidence="1">
    <location>
        <begin position="104"/>
        <end position="297"/>
    </location>
</feature>
<sequence>MDAGRAMQLQAAFSSQMQMAQSLLGQGDTRPGVDGAAGSFDESIMNDALMFDALSSLASIMRGSFGAAKPMKPMQAVADYSTGRVPNEIRRAVTQAEPEIREALGSMSAMFESGSRGIAAIGYDRVGGTSYGKYQIASKVGTMDAFLSYLDKHQPEWADRLRAAGPANTGSKTGGMPEVWKRLAAESPEKFEAVQGDFIKQQSYEPARRMILTGTGVDMDNAPKAVQEVLWSTAVQHGPTGASRIFGKVIEAFRSVDTGGDFNRKLVEGVYDQRMTQFGASTERVRASVHSRLGREKQLAVNMLEGKSLNRTV</sequence>
<name>A0A6N6N7B9_9BACT</name>
<dbReference type="OrthoDB" id="5378899at2"/>
<dbReference type="InterPro" id="IPR049073">
    <property type="entry name" value="T6SS_VgrG3-like_C"/>
</dbReference>
<dbReference type="EMBL" id="WAIE01000001">
    <property type="protein sequence ID" value="KAB1443598.1"/>
    <property type="molecule type" value="Genomic_DNA"/>
</dbReference>
<gene>
    <name evidence="2" type="ORF">F8A88_04970</name>
</gene>
<dbReference type="AlphaFoldDB" id="A0A6N6N7B9"/>
<keyword evidence="3" id="KW-1185">Reference proteome</keyword>
<protein>
    <recommendedName>
        <fullName evidence="1">Type VI secretion system spike protein VgrG3-like C-terminal domain-containing protein</fullName>
    </recommendedName>
</protein>
<dbReference type="RefSeq" id="WP_151149970.1">
    <property type="nucleotide sequence ID" value="NZ_WAIE01000001.1"/>
</dbReference>
<proteinExistence type="predicted"/>
<reference evidence="2 3" key="1">
    <citation type="journal article" date="2017" name="Int. J. Syst. Evol. Microbiol.">
        <title>Desulfovibrio senegalensis sp. nov., a mesophilic sulfate reducer isolated from marine sediment.</title>
        <authorList>
            <person name="Thioye A."/>
            <person name="Gam Z.B.A."/>
            <person name="Mbengue M."/>
            <person name="Cayol J.L."/>
            <person name="Joseph-Bartoli M."/>
            <person name="Toure-Kane C."/>
            <person name="Labat M."/>
        </authorList>
    </citation>
    <scope>NUCLEOTIDE SEQUENCE [LARGE SCALE GENOMIC DNA]</scope>
    <source>
        <strain evidence="2 3">DSM 101509</strain>
    </source>
</reference>
<dbReference type="Pfam" id="PF21277">
    <property type="entry name" value="T6SS_VgrG3-like_C"/>
    <property type="match status" value="1"/>
</dbReference>
<dbReference type="Proteomes" id="UP000438699">
    <property type="component" value="Unassembled WGS sequence"/>
</dbReference>
<accession>A0A6N6N7B9</accession>
<comment type="caution">
    <text evidence="2">The sequence shown here is derived from an EMBL/GenBank/DDBJ whole genome shotgun (WGS) entry which is preliminary data.</text>
</comment>
<organism evidence="2 3">
    <name type="scientific">Pseudodesulfovibrio senegalensis</name>
    <dbReference type="NCBI Taxonomy" id="1721087"/>
    <lineage>
        <taxon>Bacteria</taxon>
        <taxon>Pseudomonadati</taxon>
        <taxon>Thermodesulfobacteriota</taxon>
        <taxon>Desulfovibrionia</taxon>
        <taxon>Desulfovibrionales</taxon>
        <taxon>Desulfovibrionaceae</taxon>
    </lineage>
</organism>
<evidence type="ECO:0000259" key="1">
    <source>
        <dbReference type="Pfam" id="PF21277"/>
    </source>
</evidence>
<evidence type="ECO:0000313" key="3">
    <source>
        <dbReference type="Proteomes" id="UP000438699"/>
    </source>
</evidence>
<evidence type="ECO:0000313" key="2">
    <source>
        <dbReference type="EMBL" id="KAB1443598.1"/>
    </source>
</evidence>